<dbReference type="GO" id="GO:0000329">
    <property type="term" value="C:fungal-type vacuole membrane"/>
    <property type="evidence" value="ECO:0007669"/>
    <property type="project" value="UniProtKB-ARBA"/>
</dbReference>
<keyword evidence="15" id="KW-1185">Reference proteome</keyword>
<feature type="transmembrane region" description="Helical" evidence="11">
    <location>
        <begin position="658"/>
        <end position="682"/>
    </location>
</feature>
<keyword evidence="9" id="KW-0325">Glycoprotein</keyword>
<dbReference type="Pfam" id="PF00005">
    <property type="entry name" value="ABC_tran"/>
    <property type="match status" value="2"/>
</dbReference>
<evidence type="ECO:0000256" key="8">
    <source>
        <dbReference type="ARBA" id="ARBA00023136"/>
    </source>
</evidence>
<dbReference type="Gene3D" id="3.40.50.300">
    <property type="entry name" value="P-loop containing nucleotide triphosphate hydrolases"/>
    <property type="match status" value="2"/>
</dbReference>
<feature type="transmembrane region" description="Helical" evidence="11">
    <location>
        <begin position="567"/>
        <end position="591"/>
    </location>
</feature>
<dbReference type="Proteomes" id="UP000269721">
    <property type="component" value="Unassembled WGS sequence"/>
</dbReference>
<dbReference type="CDD" id="cd03250">
    <property type="entry name" value="ABCC_MRP_domain1"/>
    <property type="match status" value="1"/>
</dbReference>
<dbReference type="InterPro" id="IPR003439">
    <property type="entry name" value="ABC_transporter-like_ATP-bd"/>
</dbReference>
<dbReference type="FunFam" id="3.40.50.300:FF:000997">
    <property type="entry name" value="Multidrug resistance-associated protein 1"/>
    <property type="match status" value="1"/>
</dbReference>
<dbReference type="InterPro" id="IPR050173">
    <property type="entry name" value="ABC_transporter_C-like"/>
</dbReference>
<dbReference type="EMBL" id="KZ994573">
    <property type="protein sequence ID" value="RKO92589.1"/>
    <property type="molecule type" value="Genomic_DNA"/>
</dbReference>
<keyword evidence="6" id="KW-0067">ATP-binding</keyword>
<dbReference type="SMART" id="SM00382">
    <property type="entry name" value="AAA"/>
    <property type="match status" value="2"/>
</dbReference>
<evidence type="ECO:0000256" key="9">
    <source>
        <dbReference type="ARBA" id="ARBA00023180"/>
    </source>
</evidence>
<evidence type="ECO:0000256" key="3">
    <source>
        <dbReference type="ARBA" id="ARBA00022692"/>
    </source>
</evidence>
<dbReference type="CDD" id="cd18580">
    <property type="entry name" value="ABC_6TM_ABCC_D2"/>
    <property type="match status" value="1"/>
</dbReference>
<evidence type="ECO:0000313" key="14">
    <source>
        <dbReference type="EMBL" id="RKO92589.1"/>
    </source>
</evidence>
<feature type="region of interest" description="Disordered" evidence="10">
    <location>
        <begin position="224"/>
        <end position="247"/>
    </location>
</feature>
<dbReference type="Gene3D" id="1.20.1560.10">
    <property type="entry name" value="ABC transporter type 1, transmembrane domain"/>
    <property type="match status" value="2"/>
</dbReference>
<dbReference type="PROSITE" id="PS50893">
    <property type="entry name" value="ABC_TRANSPORTER_2"/>
    <property type="match status" value="2"/>
</dbReference>
<comment type="subcellular location">
    <subcellularLocation>
        <location evidence="1">Vacuole membrane</location>
        <topology evidence="1">Multi-pass membrane protein</topology>
    </subcellularLocation>
</comment>
<accession>A0A4P9WI97</accession>
<dbReference type="SUPFAM" id="SSF90123">
    <property type="entry name" value="ABC transporter transmembrane region"/>
    <property type="match status" value="2"/>
</dbReference>
<dbReference type="InterPro" id="IPR003593">
    <property type="entry name" value="AAA+_ATPase"/>
</dbReference>
<feature type="domain" description="ABC transmembrane type-1" evidence="13">
    <location>
        <begin position="1"/>
        <end position="180"/>
    </location>
</feature>
<feature type="domain" description="ABC transporter" evidence="12">
    <location>
        <begin position="248"/>
        <end position="469"/>
    </location>
</feature>
<keyword evidence="7 11" id="KW-1133">Transmembrane helix</keyword>
<evidence type="ECO:0000256" key="2">
    <source>
        <dbReference type="ARBA" id="ARBA00022448"/>
    </source>
</evidence>
<evidence type="ECO:0000259" key="13">
    <source>
        <dbReference type="PROSITE" id="PS50929"/>
    </source>
</evidence>
<keyword evidence="14" id="KW-0378">Hydrolase</keyword>
<organism evidence="14 15">
    <name type="scientific">Blyttiomyces helicus</name>
    <dbReference type="NCBI Taxonomy" id="388810"/>
    <lineage>
        <taxon>Eukaryota</taxon>
        <taxon>Fungi</taxon>
        <taxon>Fungi incertae sedis</taxon>
        <taxon>Chytridiomycota</taxon>
        <taxon>Chytridiomycota incertae sedis</taxon>
        <taxon>Chytridiomycetes</taxon>
        <taxon>Chytridiomycetes incertae sedis</taxon>
        <taxon>Blyttiomyces</taxon>
    </lineage>
</organism>
<evidence type="ECO:0000259" key="12">
    <source>
        <dbReference type="PROSITE" id="PS50893"/>
    </source>
</evidence>
<feature type="transmembrane region" description="Helical" evidence="11">
    <location>
        <begin position="531"/>
        <end position="555"/>
    </location>
</feature>
<feature type="domain" description="ABC transmembrane type-1" evidence="13">
    <location>
        <begin position="531"/>
        <end position="807"/>
    </location>
</feature>
<dbReference type="InterPro" id="IPR017871">
    <property type="entry name" value="ABC_transporter-like_CS"/>
</dbReference>
<feature type="transmembrane region" description="Helical" evidence="11">
    <location>
        <begin position="758"/>
        <end position="776"/>
    </location>
</feature>
<sequence>MINVDAPTIAGYVRLTNFLWSCPVQLVVSVSLLVHLIGNGTWAGLGIILGLFATQSVVMPNVIKSQVAVMKGGDARLKAVRELFQGIRIVKLRAWENVFLEKITALRNVQLKALESYYSSVSISAALTALGPVFMPMVAFVVYSKTGGFQVANIFASLVLFGMLQSPLLGIPGSLRAMVSWKRIVSFLYAEEIGPIEIATNHATSDKNVSAIAIRNGAFAWPGSLVPPPKSEGKKKGKKDETAVKADTEKKDVEVPIVEDPVLFKDLNLTVKKGSLTAIVGTVGAGKSSLFSALTGGMTHVSGEVTIASPLALCEQQPWILTDTVQANILFGRPMDETRLHSVVKSCSLAEDVESFPNGLATQIGEKGINLSGGQRARVAIARAAYDGADIVLLDDPLAALDAHVGKRVYEECIKTALRDKTVVLITHQLHLLRDVDDIIVLEKGGVVETGSFDDLRGASGTFAHMLKDHVFDERSEGDGEVEAATDVVADGPGKKISEGTDIIVAEEKETGAVKWSTIKTYIEFAGGSKIVIVALVVLFLQVVAVELAQFWISWWTSEQFDESLNWYLGIYIGLTIFSAAFLLLYTWIVIKCTMRIAVGMHRSALEGILRAPMSFFDSQPIGRILNRFSADIGFIDEDLWGTTWTFSGTIMEVIGQMIAISIISVYMIALFVPLAVIYYFVLNFYRASNRELKRLSSTARSPLYAHISESLSGVPSIRAYSAQERFIHRQLELIDRSNSPEYLQLAALSWVQLRAEAFGSVVILVMSLIFTGSSVSPSLAGLALINAISSTILLNLILVNAAAFEANLNSVERLKVYCFDLPQEPAVITPADPPASEWPSGGEISFENLEVRYSSRPDHAVIRDLSLKISKGEKVGIVGRTGSGKSTLLLALFRLLDPHSGRIIIDGEDITRIGTRALRSRIQIIPQEPVLFTGTIRSNLDPEGAYADDDIWRVLEMIGLKQYVSDLKDKLDSEVSENGSNLSVGQRQLLCLGRAVIVRPRIIVMDEATASVDGEADRTIQACLKTHFKDATILCIAHRLNTIADFDRVLVLDDGELAEIDAPEALLSRPDSLFCKLAEATGPANAALIREIAASR</sequence>
<dbReference type="InterPro" id="IPR036640">
    <property type="entry name" value="ABC1_TM_sf"/>
</dbReference>
<keyword evidence="4" id="KW-0677">Repeat</keyword>
<dbReference type="SUPFAM" id="SSF52540">
    <property type="entry name" value="P-loop containing nucleoside triphosphate hydrolases"/>
    <property type="match status" value="2"/>
</dbReference>
<keyword evidence="5" id="KW-0547">Nucleotide-binding</keyword>
<evidence type="ECO:0000313" key="15">
    <source>
        <dbReference type="Proteomes" id="UP000269721"/>
    </source>
</evidence>
<protein>
    <submittedName>
        <fullName evidence="14">P-loop containing nucleoside triphosphate hydrolase protein</fullName>
    </submittedName>
</protein>
<evidence type="ECO:0000256" key="10">
    <source>
        <dbReference type="SAM" id="MobiDB-lite"/>
    </source>
</evidence>
<dbReference type="GO" id="GO:0005524">
    <property type="term" value="F:ATP binding"/>
    <property type="evidence" value="ECO:0007669"/>
    <property type="project" value="UniProtKB-KW"/>
</dbReference>
<dbReference type="InterPro" id="IPR011527">
    <property type="entry name" value="ABC1_TM_dom"/>
</dbReference>
<dbReference type="PROSITE" id="PS00211">
    <property type="entry name" value="ABC_TRANSPORTER_1"/>
    <property type="match status" value="2"/>
</dbReference>
<feature type="transmembrane region" description="Helical" evidence="11">
    <location>
        <begin position="117"/>
        <end position="142"/>
    </location>
</feature>
<dbReference type="PROSITE" id="PS50929">
    <property type="entry name" value="ABC_TM1F"/>
    <property type="match status" value="2"/>
</dbReference>
<keyword evidence="2" id="KW-0813">Transport</keyword>
<dbReference type="CDD" id="cd03244">
    <property type="entry name" value="ABCC_MRP_domain2"/>
    <property type="match status" value="1"/>
</dbReference>
<proteinExistence type="predicted"/>
<feature type="transmembrane region" description="Helical" evidence="11">
    <location>
        <begin position="18"/>
        <end position="37"/>
    </location>
</feature>
<feature type="transmembrane region" description="Helical" evidence="11">
    <location>
        <begin position="783"/>
        <end position="805"/>
    </location>
</feature>
<dbReference type="GO" id="GO:0016887">
    <property type="term" value="F:ATP hydrolysis activity"/>
    <property type="evidence" value="ECO:0007669"/>
    <property type="project" value="InterPro"/>
</dbReference>
<dbReference type="OrthoDB" id="6500128at2759"/>
<reference evidence="15" key="1">
    <citation type="journal article" date="2018" name="Nat. Microbiol.">
        <title>Leveraging single-cell genomics to expand the fungal tree of life.</title>
        <authorList>
            <person name="Ahrendt S.R."/>
            <person name="Quandt C.A."/>
            <person name="Ciobanu D."/>
            <person name="Clum A."/>
            <person name="Salamov A."/>
            <person name="Andreopoulos B."/>
            <person name="Cheng J.F."/>
            <person name="Woyke T."/>
            <person name="Pelin A."/>
            <person name="Henrissat B."/>
            <person name="Reynolds N.K."/>
            <person name="Benny G.L."/>
            <person name="Smith M.E."/>
            <person name="James T.Y."/>
            <person name="Grigoriev I.V."/>
        </authorList>
    </citation>
    <scope>NUCLEOTIDE SEQUENCE [LARGE SCALE GENOMIC DNA]</scope>
</reference>
<feature type="transmembrane region" description="Helical" evidence="11">
    <location>
        <begin position="43"/>
        <end position="63"/>
    </location>
</feature>
<dbReference type="FunFam" id="1.20.1560.10:FF:000010">
    <property type="entry name" value="Multidrug resistance-associated ABC transporter"/>
    <property type="match status" value="1"/>
</dbReference>
<dbReference type="PANTHER" id="PTHR24223:SF443">
    <property type="entry name" value="MULTIDRUG-RESISTANCE LIKE PROTEIN 1, ISOFORM I"/>
    <property type="match status" value="1"/>
</dbReference>
<feature type="compositionally biased region" description="Basic and acidic residues" evidence="10">
    <location>
        <begin position="231"/>
        <end position="247"/>
    </location>
</feature>
<dbReference type="Pfam" id="PF00664">
    <property type="entry name" value="ABC_membrane"/>
    <property type="match status" value="2"/>
</dbReference>
<dbReference type="GO" id="GO:0140359">
    <property type="term" value="F:ABC-type transporter activity"/>
    <property type="evidence" value="ECO:0007669"/>
    <property type="project" value="InterPro"/>
</dbReference>
<dbReference type="InterPro" id="IPR044726">
    <property type="entry name" value="ABCC_6TM_D2"/>
</dbReference>
<evidence type="ECO:0000256" key="4">
    <source>
        <dbReference type="ARBA" id="ARBA00022737"/>
    </source>
</evidence>
<dbReference type="AlphaFoldDB" id="A0A4P9WI97"/>
<gene>
    <name evidence="14" type="ORF">BDK51DRAFT_35462</name>
</gene>
<evidence type="ECO:0000256" key="11">
    <source>
        <dbReference type="SAM" id="Phobius"/>
    </source>
</evidence>
<evidence type="ECO:0000256" key="7">
    <source>
        <dbReference type="ARBA" id="ARBA00022989"/>
    </source>
</evidence>
<name>A0A4P9WI97_9FUNG</name>
<dbReference type="InterPro" id="IPR027417">
    <property type="entry name" value="P-loop_NTPase"/>
</dbReference>
<dbReference type="PANTHER" id="PTHR24223">
    <property type="entry name" value="ATP-BINDING CASSETTE SUB-FAMILY C"/>
    <property type="match status" value="1"/>
</dbReference>
<feature type="domain" description="ABC transporter" evidence="12">
    <location>
        <begin position="845"/>
        <end position="1080"/>
    </location>
</feature>
<evidence type="ECO:0000256" key="1">
    <source>
        <dbReference type="ARBA" id="ARBA00004128"/>
    </source>
</evidence>
<evidence type="ECO:0000256" key="5">
    <source>
        <dbReference type="ARBA" id="ARBA00022741"/>
    </source>
</evidence>
<keyword evidence="3 11" id="KW-0812">Transmembrane</keyword>
<dbReference type="FunFam" id="3.40.50.300:FF:000630">
    <property type="entry name" value="ATP-binding cassette (ABC) transporter, putative"/>
    <property type="match status" value="1"/>
</dbReference>
<evidence type="ECO:0000256" key="6">
    <source>
        <dbReference type="ARBA" id="ARBA00022840"/>
    </source>
</evidence>
<feature type="transmembrane region" description="Helical" evidence="11">
    <location>
        <begin position="154"/>
        <end position="175"/>
    </location>
</feature>
<keyword evidence="8 11" id="KW-0472">Membrane</keyword>